<evidence type="ECO:0000259" key="6">
    <source>
        <dbReference type="Pfam" id="PF05433"/>
    </source>
</evidence>
<evidence type="ECO:0000256" key="1">
    <source>
        <dbReference type="ARBA" id="ARBA00004459"/>
    </source>
</evidence>
<keyword evidence="4" id="KW-0449">Lipoprotein</keyword>
<dbReference type="InterPro" id="IPR008816">
    <property type="entry name" value="Gly_zipper_2TM_dom"/>
</dbReference>
<proteinExistence type="inferred from homology"/>
<feature type="signal peptide" evidence="5">
    <location>
        <begin position="1"/>
        <end position="23"/>
    </location>
</feature>
<name>A0A212JVS0_9PROT</name>
<comment type="subcellular location">
    <subcellularLocation>
        <location evidence="1">Cell outer membrane</location>
        <topology evidence="1">Lipid-anchor</topology>
    </subcellularLocation>
</comment>
<feature type="domain" description="Glycine zipper 2TM" evidence="6">
    <location>
        <begin position="164"/>
        <end position="205"/>
    </location>
</feature>
<protein>
    <recommendedName>
        <fullName evidence="3">17 kDa surface antigen</fullName>
    </recommendedName>
</protein>
<evidence type="ECO:0000313" key="7">
    <source>
        <dbReference type="EMBL" id="SBW03556.1"/>
    </source>
</evidence>
<accession>A0A212JVS0</accession>
<evidence type="ECO:0000256" key="3">
    <source>
        <dbReference type="ARBA" id="ARBA00015281"/>
    </source>
</evidence>
<dbReference type="EMBL" id="FLUO01000001">
    <property type="protein sequence ID" value="SBW03556.1"/>
    <property type="molecule type" value="Genomic_DNA"/>
</dbReference>
<dbReference type="GO" id="GO:0009279">
    <property type="term" value="C:cell outer membrane"/>
    <property type="evidence" value="ECO:0007669"/>
    <property type="project" value="UniProtKB-SubCell"/>
</dbReference>
<sequence length="292" mass="29639">MRGVVVAVVAGCVVGLSAANAFAGPHGGPGFDGPGHGRGWGHGPDFGPGRPGYAMVPDGWQGGRWAHEWWDGRFGWWWIVGGARYFYAAPVYPYPSAVVPPGMVAVPASQTAYYCADPAGYYPAVTQCLAPWQLVALPAAAPAPVAAAPVAATPASGGIDKTTGGTVLGAVGGGIAGAQFGQGSGRVAATIVGTILGAFVGHEVGASLDRADAAAAQQAAQRAYAAPIGQTISWNTPNTSHAGTITPTREGRDAQNNACREFKQTVTIDGKITEVTSTACRKPDGTWVQIGS</sequence>
<keyword evidence="5" id="KW-0732">Signal</keyword>
<evidence type="ECO:0000256" key="2">
    <source>
        <dbReference type="ARBA" id="ARBA00008681"/>
    </source>
</evidence>
<comment type="similarity">
    <text evidence="2">Belongs to the rickettsiale 17 kDa surface antigen family.</text>
</comment>
<gene>
    <name evidence="7" type="ORF">KL86APRO_11739</name>
</gene>
<evidence type="ECO:0000256" key="5">
    <source>
        <dbReference type="SAM" id="SignalP"/>
    </source>
</evidence>
<evidence type="ECO:0000256" key="4">
    <source>
        <dbReference type="ARBA" id="ARBA00023288"/>
    </source>
</evidence>
<organism evidence="7">
    <name type="scientific">uncultured Alphaproteobacteria bacterium</name>
    <dbReference type="NCBI Taxonomy" id="91750"/>
    <lineage>
        <taxon>Bacteria</taxon>
        <taxon>Pseudomonadati</taxon>
        <taxon>Pseudomonadota</taxon>
        <taxon>Alphaproteobacteria</taxon>
        <taxon>environmental samples</taxon>
    </lineage>
</organism>
<feature type="chain" id="PRO_5013392812" description="17 kDa surface antigen" evidence="5">
    <location>
        <begin position="24"/>
        <end position="292"/>
    </location>
</feature>
<reference evidence="7" key="1">
    <citation type="submission" date="2016-04" db="EMBL/GenBank/DDBJ databases">
        <authorList>
            <person name="Evans L.H."/>
            <person name="Alamgir A."/>
            <person name="Owens N."/>
            <person name="Weber N.D."/>
            <person name="Virtaneva K."/>
            <person name="Barbian K."/>
            <person name="Babar A."/>
            <person name="Rosenke K."/>
        </authorList>
    </citation>
    <scope>NUCLEOTIDE SEQUENCE</scope>
    <source>
        <strain evidence="7">86</strain>
    </source>
</reference>
<dbReference type="AlphaFoldDB" id="A0A212JVS0"/>
<dbReference type="Pfam" id="PF05433">
    <property type="entry name" value="Rick_17kDa_Anti"/>
    <property type="match status" value="1"/>
</dbReference>